<accession>A0A2I0A960</accession>
<dbReference type="GO" id="GO:0005744">
    <property type="term" value="C:TIM23 mitochondrial import inner membrane translocase complex"/>
    <property type="evidence" value="ECO:0007669"/>
    <property type="project" value="TreeGrafter"/>
</dbReference>
<dbReference type="PANTHER" id="PTHR15371">
    <property type="entry name" value="TIM23"/>
    <property type="match status" value="1"/>
</dbReference>
<gene>
    <name evidence="6" type="primary">TIM23-1</name>
    <name evidence="6" type="ORF">AXF42_Ash014009</name>
</gene>
<dbReference type="OrthoDB" id="159299at2759"/>
<dbReference type="PANTHER" id="PTHR15371:SF0">
    <property type="entry name" value="SD19278P"/>
    <property type="match status" value="1"/>
</dbReference>
<proteinExistence type="predicted"/>
<evidence type="ECO:0000256" key="2">
    <source>
        <dbReference type="ARBA" id="ARBA00022692"/>
    </source>
</evidence>
<dbReference type="EMBL" id="KZ452009">
    <property type="protein sequence ID" value="PKA52072.1"/>
    <property type="molecule type" value="Genomic_DNA"/>
</dbReference>
<keyword evidence="7" id="KW-1185">Reference proteome</keyword>
<evidence type="ECO:0000256" key="3">
    <source>
        <dbReference type="ARBA" id="ARBA00022989"/>
    </source>
</evidence>
<dbReference type="Pfam" id="PF02466">
    <property type="entry name" value="Tim17"/>
    <property type="match status" value="1"/>
</dbReference>
<evidence type="ECO:0000313" key="7">
    <source>
        <dbReference type="Proteomes" id="UP000236161"/>
    </source>
</evidence>
<dbReference type="InterPro" id="IPR045238">
    <property type="entry name" value="Tim23-like"/>
</dbReference>
<keyword evidence="4" id="KW-0472">Membrane</keyword>
<reference evidence="6 7" key="1">
    <citation type="journal article" date="2017" name="Nature">
        <title>The Apostasia genome and the evolution of orchids.</title>
        <authorList>
            <person name="Zhang G.Q."/>
            <person name="Liu K.W."/>
            <person name="Li Z."/>
            <person name="Lohaus R."/>
            <person name="Hsiao Y.Y."/>
            <person name="Niu S.C."/>
            <person name="Wang J.Y."/>
            <person name="Lin Y.C."/>
            <person name="Xu Q."/>
            <person name="Chen L.J."/>
            <person name="Yoshida K."/>
            <person name="Fujiwara S."/>
            <person name="Wang Z.W."/>
            <person name="Zhang Y.Q."/>
            <person name="Mitsuda N."/>
            <person name="Wang M."/>
            <person name="Liu G.H."/>
            <person name="Pecoraro L."/>
            <person name="Huang H.X."/>
            <person name="Xiao X.J."/>
            <person name="Lin M."/>
            <person name="Wu X.Y."/>
            <person name="Wu W.L."/>
            <person name="Chen Y.Y."/>
            <person name="Chang S.B."/>
            <person name="Sakamoto S."/>
            <person name="Ohme-Takagi M."/>
            <person name="Yagi M."/>
            <person name="Zeng S.J."/>
            <person name="Shen C.Y."/>
            <person name="Yeh C.M."/>
            <person name="Luo Y.B."/>
            <person name="Tsai W.C."/>
            <person name="Van de Peer Y."/>
            <person name="Liu Z.J."/>
        </authorList>
    </citation>
    <scope>NUCLEOTIDE SEQUENCE [LARGE SCALE GENOMIC DNA]</scope>
    <source>
        <strain evidence="7">cv. Shenzhen</strain>
        <tissue evidence="6">Stem</tissue>
    </source>
</reference>
<protein>
    <submittedName>
        <fullName evidence="6">Mitochondrial import inner membrane translocase subunit TIM23-1</fullName>
    </submittedName>
</protein>
<sequence length="322" mass="34262">MQKSPCFLSSEPVLRGISLRLLSSSAINPIIAEVEPDMMAEPRALSGEEDSDRRQDPGRRLYNPYKDLQIPYRAIYDLPTSPEFLFQEESVAQRRSWGENLTYYTGIGYLGGASSGASLGLYKGVRAAEPGDTLKLRISRVLNSSGHEGRRMGNRIGVIGLLYAGMESAMFATRDSDDWINSVVAGLGTGALYKAANGPRSAAIAGAIGGLMVGFAMAGKQPNISIGDSNGCSAARVLFLLSGALASPRLAEPRLAEPRLGLPSFSAVHDHPVCLRTSSALADSSQHDCPPLPRLRPSRTPRARSAGPPRAISALNPALQMG</sequence>
<evidence type="ECO:0000256" key="1">
    <source>
        <dbReference type="ARBA" id="ARBA00004141"/>
    </source>
</evidence>
<evidence type="ECO:0000256" key="4">
    <source>
        <dbReference type="ARBA" id="ARBA00023136"/>
    </source>
</evidence>
<feature type="region of interest" description="Disordered" evidence="5">
    <location>
        <begin position="279"/>
        <end position="322"/>
    </location>
</feature>
<organism evidence="6 7">
    <name type="scientific">Apostasia shenzhenica</name>
    <dbReference type="NCBI Taxonomy" id="1088818"/>
    <lineage>
        <taxon>Eukaryota</taxon>
        <taxon>Viridiplantae</taxon>
        <taxon>Streptophyta</taxon>
        <taxon>Embryophyta</taxon>
        <taxon>Tracheophyta</taxon>
        <taxon>Spermatophyta</taxon>
        <taxon>Magnoliopsida</taxon>
        <taxon>Liliopsida</taxon>
        <taxon>Asparagales</taxon>
        <taxon>Orchidaceae</taxon>
        <taxon>Apostasioideae</taxon>
        <taxon>Apostasia</taxon>
    </lineage>
</organism>
<dbReference type="GO" id="GO:0008320">
    <property type="term" value="F:protein transmembrane transporter activity"/>
    <property type="evidence" value="ECO:0007669"/>
    <property type="project" value="TreeGrafter"/>
</dbReference>
<dbReference type="AlphaFoldDB" id="A0A2I0A960"/>
<dbReference type="Proteomes" id="UP000236161">
    <property type="component" value="Unassembled WGS sequence"/>
</dbReference>
<evidence type="ECO:0000256" key="5">
    <source>
        <dbReference type="SAM" id="MobiDB-lite"/>
    </source>
</evidence>
<comment type="subcellular location">
    <subcellularLocation>
        <location evidence="1">Membrane</location>
        <topology evidence="1">Multi-pass membrane protein</topology>
    </subcellularLocation>
</comment>
<keyword evidence="3" id="KW-1133">Transmembrane helix</keyword>
<dbReference type="STRING" id="1088818.A0A2I0A960"/>
<name>A0A2I0A960_9ASPA</name>
<evidence type="ECO:0000313" key="6">
    <source>
        <dbReference type="EMBL" id="PKA52072.1"/>
    </source>
</evidence>
<keyword evidence="2" id="KW-0812">Transmembrane</keyword>
<dbReference type="GO" id="GO:0030150">
    <property type="term" value="P:protein import into mitochondrial matrix"/>
    <property type="evidence" value="ECO:0007669"/>
    <property type="project" value="TreeGrafter"/>
</dbReference>